<evidence type="ECO:0000313" key="1">
    <source>
        <dbReference type="Proteomes" id="UP000887565"/>
    </source>
</evidence>
<reference evidence="2" key="1">
    <citation type="submission" date="2022-11" db="UniProtKB">
        <authorList>
            <consortium name="WormBaseParasite"/>
        </authorList>
    </citation>
    <scope>IDENTIFICATION</scope>
</reference>
<name>A0A915L3U0_ROMCU</name>
<organism evidence="1 2">
    <name type="scientific">Romanomermis culicivorax</name>
    <name type="common">Nematode worm</name>
    <dbReference type="NCBI Taxonomy" id="13658"/>
    <lineage>
        <taxon>Eukaryota</taxon>
        <taxon>Metazoa</taxon>
        <taxon>Ecdysozoa</taxon>
        <taxon>Nematoda</taxon>
        <taxon>Enoplea</taxon>
        <taxon>Dorylaimia</taxon>
        <taxon>Mermithida</taxon>
        <taxon>Mermithoidea</taxon>
        <taxon>Mermithidae</taxon>
        <taxon>Romanomermis</taxon>
    </lineage>
</organism>
<dbReference type="AlphaFoldDB" id="A0A915L3U0"/>
<dbReference type="Proteomes" id="UP000887565">
    <property type="component" value="Unplaced"/>
</dbReference>
<proteinExistence type="predicted"/>
<accession>A0A915L3U0</accession>
<keyword evidence="1" id="KW-1185">Reference proteome</keyword>
<sequence length="256" mass="29120">MGSFASGHIKQYAIEQCDIRLPFALEGTALFWNDYLRNCRCNEYVAGIKHYYADNYMAGSTIRRPVKMLQLRCCWSGNVEQIPPSCVYSGMDTLQAPWNLSSIGVRSCHTSPRGTTRRHAPPIVLSILKSDAAPPLKENNINARLCNYATDSRYYQLPDYGNRGCYSGVDWDCTENLDQGGTCYDSMTSVYGWTKNIFLAYDNERNVASFKNDVVNDRTIQICRYGYRLLSLQKRVLQDKRFTLDISCVALTSRPC</sequence>
<dbReference type="WBParaSite" id="nRc.2.0.1.t45406-RA">
    <property type="protein sequence ID" value="nRc.2.0.1.t45406-RA"/>
    <property type="gene ID" value="nRc.2.0.1.g45406"/>
</dbReference>
<evidence type="ECO:0000313" key="2">
    <source>
        <dbReference type="WBParaSite" id="nRc.2.0.1.t45406-RA"/>
    </source>
</evidence>
<protein>
    <submittedName>
        <fullName evidence="2">Uncharacterized protein</fullName>
    </submittedName>
</protein>